<dbReference type="InterPro" id="IPR029244">
    <property type="entry name" value="FAM69_N"/>
</dbReference>
<sequence length="342" mass="38734">MCQLYFKEEALGRMCEALCVEGDIKIGTCEGHHLGKDVVLSGQWGADRIVLKATFLNPEQYEQIYWQSADKKTFYPDFETFTELVQESVEKRINITLSEKYPKGFVLLNKLWTSDVSSLTNGTAVMNNVWYLIQQNEYILSKLFETSGLFPKVLGSCGHIYAVEYVKPLANYFGVLSKNWEHTFEKRAELALKLLHLTTHLKTAFPLTLHICDMKIGHFGEDKKGKLKLLDTDMALFEPVLLETMVNTQSCNTNEECSFIDCDGRCNYNTGSCLSLVTNTNLQRLCKNVLMGQYFGLLGPAPPTIAQGLQKELQHCISRKDVNDSETGEIINKIERLLKTAV</sequence>
<evidence type="ECO:0000313" key="12">
    <source>
        <dbReference type="RefSeq" id="XP_013789789.1"/>
    </source>
</evidence>
<comment type="subcellular location">
    <subcellularLocation>
        <location evidence="1">Endoplasmic reticulum membrane</location>
        <topology evidence="1">Single-pass type II membrane protein</topology>
    </subcellularLocation>
</comment>
<dbReference type="Pfam" id="PF12260">
    <property type="entry name" value="PIP49_C"/>
    <property type="match status" value="1"/>
</dbReference>
<evidence type="ECO:0000256" key="3">
    <source>
        <dbReference type="ARBA" id="ARBA00022692"/>
    </source>
</evidence>
<proteinExistence type="inferred from homology"/>
<accession>A0ABM1BW26</accession>
<evidence type="ECO:0000259" key="9">
    <source>
        <dbReference type="Pfam" id="PF12260"/>
    </source>
</evidence>
<dbReference type="RefSeq" id="XP_013789789.1">
    <property type="nucleotide sequence ID" value="XM_013934335.2"/>
</dbReference>
<keyword evidence="8" id="KW-1015">Disulfide bond</keyword>
<name>A0ABM1BW26_LIMPO</name>
<gene>
    <name evidence="12" type="primary">LOC106473654</name>
</gene>
<dbReference type="Pfam" id="PF14875">
    <property type="entry name" value="PIP49_N"/>
    <property type="match status" value="1"/>
</dbReference>
<evidence type="ECO:0000259" key="10">
    <source>
        <dbReference type="Pfam" id="PF14875"/>
    </source>
</evidence>
<organism evidence="11 12">
    <name type="scientific">Limulus polyphemus</name>
    <name type="common">Atlantic horseshoe crab</name>
    <dbReference type="NCBI Taxonomy" id="6850"/>
    <lineage>
        <taxon>Eukaryota</taxon>
        <taxon>Metazoa</taxon>
        <taxon>Ecdysozoa</taxon>
        <taxon>Arthropoda</taxon>
        <taxon>Chelicerata</taxon>
        <taxon>Merostomata</taxon>
        <taxon>Xiphosura</taxon>
        <taxon>Limulidae</taxon>
        <taxon>Limulus</taxon>
    </lineage>
</organism>
<dbReference type="GeneID" id="106473654"/>
<dbReference type="PANTHER" id="PTHR21093">
    <property type="entry name" value="DIVERGENT PROTEIN KINASE DOMAIN 1C-RELATED"/>
    <property type="match status" value="1"/>
</dbReference>
<keyword evidence="6" id="KW-1133">Transmembrane helix</keyword>
<keyword evidence="11" id="KW-1185">Reference proteome</keyword>
<keyword evidence="3" id="KW-0812">Transmembrane</keyword>
<evidence type="ECO:0000256" key="7">
    <source>
        <dbReference type="ARBA" id="ARBA00023136"/>
    </source>
</evidence>
<keyword evidence="4" id="KW-0256">Endoplasmic reticulum</keyword>
<evidence type="ECO:0000256" key="2">
    <source>
        <dbReference type="ARBA" id="ARBA00006338"/>
    </source>
</evidence>
<comment type="similarity">
    <text evidence="2">Belongs to the DIPK family.</text>
</comment>
<protein>
    <submittedName>
        <fullName evidence="12">Protein FAM69C-like isoform X1</fullName>
    </submittedName>
</protein>
<keyword evidence="7" id="KW-0472">Membrane</keyword>
<dbReference type="InterPro" id="IPR022049">
    <property type="entry name" value="FAM69_kinase_dom"/>
</dbReference>
<dbReference type="Proteomes" id="UP000694941">
    <property type="component" value="Unplaced"/>
</dbReference>
<evidence type="ECO:0000256" key="5">
    <source>
        <dbReference type="ARBA" id="ARBA00022968"/>
    </source>
</evidence>
<evidence type="ECO:0000313" key="11">
    <source>
        <dbReference type="Proteomes" id="UP000694941"/>
    </source>
</evidence>
<evidence type="ECO:0000256" key="1">
    <source>
        <dbReference type="ARBA" id="ARBA00004648"/>
    </source>
</evidence>
<dbReference type="PANTHER" id="PTHR21093:SF2">
    <property type="entry name" value="DIVERGENT PROTEIN KINASE DOMAIN 1C"/>
    <property type="match status" value="1"/>
</dbReference>
<evidence type="ECO:0000256" key="6">
    <source>
        <dbReference type="ARBA" id="ARBA00022989"/>
    </source>
</evidence>
<evidence type="ECO:0000256" key="8">
    <source>
        <dbReference type="ARBA" id="ARBA00023157"/>
    </source>
</evidence>
<reference evidence="12" key="1">
    <citation type="submission" date="2025-08" db="UniProtKB">
        <authorList>
            <consortium name="RefSeq"/>
        </authorList>
    </citation>
    <scope>IDENTIFICATION</scope>
    <source>
        <tissue evidence="12">Muscle</tissue>
    </source>
</reference>
<feature type="domain" description="FAM69 protein-kinase" evidence="9">
    <location>
        <begin position="129"/>
        <end position="317"/>
    </location>
</feature>
<keyword evidence="5" id="KW-0735">Signal-anchor</keyword>
<evidence type="ECO:0000256" key="4">
    <source>
        <dbReference type="ARBA" id="ARBA00022824"/>
    </source>
</evidence>
<feature type="domain" description="FAM69 N-terminal" evidence="10">
    <location>
        <begin position="1"/>
        <end position="98"/>
    </location>
</feature>